<reference evidence="10 11" key="1">
    <citation type="submission" date="2019-03" db="EMBL/GenBank/DDBJ databases">
        <title>Genomic Encyclopedia of Archaeal and Bacterial Type Strains, Phase II (KMG-II): from individual species to whole genera.</title>
        <authorList>
            <person name="Goeker M."/>
        </authorList>
    </citation>
    <scope>NUCLEOTIDE SEQUENCE [LARGE SCALE GENOMIC DNA]</scope>
    <source>
        <strain evidence="10 11">DSM 26433</strain>
    </source>
</reference>
<evidence type="ECO:0000256" key="8">
    <source>
        <dbReference type="SAM" id="SignalP"/>
    </source>
</evidence>
<dbReference type="Gene3D" id="1.25.40.10">
    <property type="entry name" value="Tetratricopeptide repeat domain"/>
    <property type="match status" value="1"/>
</dbReference>
<dbReference type="GO" id="GO:0004222">
    <property type="term" value="F:metalloendopeptidase activity"/>
    <property type="evidence" value="ECO:0007669"/>
    <property type="project" value="InterPro"/>
</dbReference>
<evidence type="ECO:0000313" key="11">
    <source>
        <dbReference type="Proteomes" id="UP000295673"/>
    </source>
</evidence>
<proteinExistence type="predicted"/>
<dbReference type="Proteomes" id="UP000295673">
    <property type="component" value="Unassembled WGS sequence"/>
</dbReference>
<dbReference type="Gene3D" id="3.30.2010.10">
    <property type="entry name" value="Metalloproteases ('zincins'), catalytic domain"/>
    <property type="match status" value="1"/>
</dbReference>
<dbReference type="SMART" id="SM00028">
    <property type="entry name" value="TPR"/>
    <property type="match status" value="3"/>
</dbReference>
<dbReference type="Pfam" id="PF13181">
    <property type="entry name" value="TPR_8"/>
    <property type="match status" value="1"/>
</dbReference>
<evidence type="ECO:0000256" key="7">
    <source>
        <dbReference type="PROSITE-ProRule" id="PRU00339"/>
    </source>
</evidence>
<dbReference type="PANTHER" id="PTHR22726:SF1">
    <property type="entry name" value="METALLOENDOPEPTIDASE OMA1, MITOCHONDRIAL"/>
    <property type="match status" value="1"/>
</dbReference>
<accession>A0A4R1NSJ4</accession>
<evidence type="ECO:0000259" key="9">
    <source>
        <dbReference type="Pfam" id="PF01435"/>
    </source>
</evidence>
<feature type="domain" description="Peptidase M48" evidence="9">
    <location>
        <begin position="35"/>
        <end position="223"/>
    </location>
</feature>
<dbReference type="GO" id="GO:0051603">
    <property type="term" value="P:proteolysis involved in protein catabolic process"/>
    <property type="evidence" value="ECO:0007669"/>
    <property type="project" value="TreeGrafter"/>
</dbReference>
<feature type="repeat" description="TPR" evidence="7">
    <location>
        <begin position="270"/>
        <end position="303"/>
    </location>
</feature>
<evidence type="ECO:0000256" key="5">
    <source>
        <dbReference type="ARBA" id="ARBA00022833"/>
    </source>
</evidence>
<keyword evidence="11" id="KW-1185">Reference proteome</keyword>
<dbReference type="RefSeq" id="WP_243694330.1">
    <property type="nucleotide sequence ID" value="NZ_SMGR01000001.1"/>
</dbReference>
<keyword evidence="4" id="KW-0378">Hydrolase</keyword>
<gene>
    <name evidence="10" type="ORF">BXY66_1813</name>
</gene>
<dbReference type="PANTHER" id="PTHR22726">
    <property type="entry name" value="METALLOENDOPEPTIDASE OMA1"/>
    <property type="match status" value="1"/>
</dbReference>
<dbReference type="EMBL" id="SMGR01000001">
    <property type="protein sequence ID" value="TCL09753.1"/>
    <property type="molecule type" value="Genomic_DNA"/>
</dbReference>
<dbReference type="SUPFAM" id="SSF48452">
    <property type="entry name" value="TPR-like"/>
    <property type="match status" value="1"/>
</dbReference>
<keyword evidence="7" id="KW-0802">TPR repeat</keyword>
<name>A0A4R1NSJ4_9RHOB</name>
<evidence type="ECO:0000256" key="6">
    <source>
        <dbReference type="ARBA" id="ARBA00023049"/>
    </source>
</evidence>
<feature type="signal peptide" evidence="8">
    <location>
        <begin position="1"/>
        <end position="26"/>
    </location>
</feature>
<comment type="cofactor">
    <cofactor evidence="1">
        <name>Zn(2+)</name>
        <dbReference type="ChEBI" id="CHEBI:29105"/>
    </cofactor>
</comment>
<keyword evidence="3" id="KW-0479">Metal-binding</keyword>
<dbReference type="Pfam" id="PF01435">
    <property type="entry name" value="Peptidase_M48"/>
    <property type="match status" value="1"/>
</dbReference>
<dbReference type="InterPro" id="IPR051156">
    <property type="entry name" value="Mito/Outer_Membr_Metalloprot"/>
</dbReference>
<evidence type="ECO:0000256" key="3">
    <source>
        <dbReference type="ARBA" id="ARBA00022723"/>
    </source>
</evidence>
<protein>
    <submittedName>
        <fullName evidence="10">Putative Zn-dependent protease</fullName>
    </submittedName>
</protein>
<sequence length="444" mass="48801">MRSLPAFGTFLVAALLLVWATAPARAATLIRDSDVENALARLAAPILQASGLGGTVRLLLIDDPSLNAFVVDSGHIYIHTGLLMRLDTPEKLQGVIAHEAAHIANGHITRRMTNLDSARTAAGLGLALALAAAAATGRGDVAGALALGTQTSAQRQFFAHTRAEEASADQSGVRYMATAGIDPVGMLEVQQLFEGQEHLNVTRQDPYMRSHPLTRDRIRAMERFVSAYSGSARAQPELDYWYDRARAKATAFQRPPKWTFQRYRESPAKDVQHMRLAVAHHRQQERSKALDHIGKAIELRPNDAQYYDLKGQILLQGRQFQSAVTAYRTAADFAPRDPLILGNLGRALLTIDRPKEALQYLEKSRSLDFRNMRVLRDLGSAYAQVGNNGMASVSTAERYALAGRLQDAEIHAQRALGLLPRGSSAYRRAQDILAAAKRANRKKR</sequence>
<dbReference type="AlphaFoldDB" id="A0A4R1NSJ4"/>
<dbReference type="PROSITE" id="PS50005">
    <property type="entry name" value="TPR"/>
    <property type="match status" value="2"/>
</dbReference>
<evidence type="ECO:0000256" key="4">
    <source>
        <dbReference type="ARBA" id="ARBA00022801"/>
    </source>
</evidence>
<dbReference type="InterPro" id="IPR011990">
    <property type="entry name" value="TPR-like_helical_dom_sf"/>
</dbReference>
<feature type="chain" id="PRO_5020429996" evidence="8">
    <location>
        <begin position="27"/>
        <end position="444"/>
    </location>
</feature>
<dbReference type="InterPro" id="IPR019734">
    <property type="entry name" value="TPR_rpt"/>
</dbReference>
<keyword evidence="2 10" id="KW-0645">Protease</keyword>
<keyword evidence="5" id="KW-0862">Zinc</keyword>
<evidence type="ECO:0000256" key="2">
    <source>
        <dbReference type="ARBA" id="ARBA00022670"/>
    </source>
</evidence>
<dbReference type="GO" id="GO:0016020">
    <property type="term" value="C:membrane"/>
    <property type="evidence" value="ECO:0007669"/>
    <property type="project" value="TreeGrafter"/>
</dbReference>
<evidence type="ECO:0000313" key="10">
    <source>
        <dbReference type="EMBL" id="TCL09753.1"/>
    </source>
</evidence>
<keyword evidence="8" id="KW-0732">Signal</keyword>
<keyword evidence="6" id="KW-0482">Metalloprotease</keyword>
<comment type="caution">
    <text evidence="10">The sequence shown here is derived from an EMBL/GenBank/DDBJ whole genome shotgun (WGS) entry which is preliminary data.</text>
</comment>
<organism evidence="10 11">
    <name type="scientific">Shimia isoporae</name>
    <dbReference type="NCBI Taxonomy" id="647720"/>
    <lineage>
        <taxon>Bacteria</taxon>
        <taxon>Pseudomonadati</taxon>
        <taxon>Pseudomonadota</taxon>
        <taxon>Alphaproteobacteria</taxon>
        <taxon>Rhodobacterales</taxon>
        <taxon>Roseobacteraceae</taxon>
    </lineage>
</organism>
<dbReference type="GO" id="GO:0046872">
    <property type="term" value="F:metal ion binding"/>
    <property type="evidence" value="ECO:0007669"/>
    <property type="project" value="UniProtKB-KW"/>
</dbReference>
<feature type="repeat" description="TPR" evidence="7">
    <location>
        <begin position="304"/>
        <end position="337"/>
    </location>
</feature>
<evidence type="ECO:0000256" key="1">
    <source>
        <dbReference type="ARBA" id="ARBA00001947"/>
    </source>
</evidence>
<dbReference type="CDD" id="cd07324">
    <property type="entry name" value="M48C_Oma1-like"/>
    <property type="match status" value="1"/>
</dbReference>
<dbReference type="InterPro" id="IPR001915">
    <property type="entry name" value="Peptidase_M48"/>
</dbReference>